<dbReference type="SUPFAM" id="SSF55048">
    <property type="entry name" value="Probable ACP-binding domain of malonyl-CoA ACP transacylase"/>
    <property type="match status" value="2"/>
</dbReference>
<feature type="domain" description="PKS/mFAS DH" evidence="12">
    <location>
        <begin position="1857"/>
        <end position="2145"/>
    </location>
</feature>
<evidence type="ECO:0000256" key="6">
    <source>
        <dbReference type="ARBA" id="ARBA00023268"/>
    </source>
</evidence>
<evidence type="ECO:0000256" key="1">
    <source>
        <dbReference type="ARBA" id="ARBA00004792"/>
    </source>
</evidence>
<dbReference type="InterPro" id="IPR050091">
    <property type="entry name" value="PKS_NRPS_Biosynth_Enz"/>
</dbReference>
<dbReference type="Pfam" id="PF00698">
    <property type="entry name" value="Acyl_transf_1"/>
    <property type="match status" value="2"/>
</dbReference>
<dbReference type="SMART" id="SM00822">
    <property type="entry name" value="PKS_KR"/>
    <property type="match status" value="1"/>
</dbReference>
<evidence type="ECO:0000256" key="7">
    <source>
        <dbReference type="ARBA" id="ARBA00023315"/>
    </source>
</evidence>
<dbReference type="Pfam" id="PF21089">
    <property type="entry name" value="PKS_DH_N"/>
    <property type="match status" value="1"/>
</dbReference>
<sequence length="2788" mass="291331">MLELAWECVEDARISPAALEGSGTGVFVGAMADDFAKLRGRLGADRITRHTLGGTQRGLLANRVSHTLGLRGPSLAVDTGQSSSLVAVHLACESLRKGESAMALAAGVHLIVDPDSTASVEKFGALSPDGRCFTFDARANGYVRGEGGVVVLLKPLSRALADGDPVHCVIRGSAMNNDGDTDGLAVPSAEGQEAVLLRACEHAGVDPDAVQYVELHGTGTAVGDPIEAAALGAAYGSTRSPGRPLLVGSAKTNIGHLEGAAGIAGLLKTGLCIEHRQVPASLNFETAHPRIPLDTLRLSVATGLSSWPRDERPLYAGVSSFGMGGTNAHAVLAEAPMSGRTDAADPRDTSLPASPRGPLPWVVSGRDASDVGEQAARLKEFVANNPGLSPVDTGFSLATTRTRHPYRAVVVASGGDDFLAGLDALARGTRSARTVLGSAVGPAAGTATTAFMFSGQGAQRLGAGRELYETYPAFAEAFDEIHAHFDGLLDRPLRDVLWAAPDTAEAALLDRTAYTQPALFAVSVALFRLFGHWGVVPGRLIGHSIGELAAAHAAGVLSLPDACALVAARGALMDRLPEGGAMAAVQAAVDEVEPLLRGTGVSIAAVNGPGSAVVSGDEEAVAAVVAHWASRGRRTSRLTVSHAFHSARMEPMLDAFREVADTLTFHAPTIPVISNVTGRVVDGIDTPDHWVRQIREPVRFHDGLLTLRDMGCTTYLELGPDAVLAPLARDALSDPHGAAFVSALRGGRPEPASAVAALAVAHSQGCDVDWAAVFPGGRRVALPGYAFRRRSHWSVDGSEPGRSGAELERAAEAAPPAGAVPAPAGPATSPSLRTQGVQDHRRLMSLVRDTVGMVLGYGTDDTVVTTRSFKELGFDSLSAVEFRDRLGAELDTRLSPTLTFDHPTPAAVVEHLHSLLTGTVELHRAERRLREVEERVHEPVAVVGMGCRFPGGVVSPEGLWGVVSGGVDVVSGFPVDRGWDVEGLFHPDPDHVGTSYVRRGGFVRGVADFDAGFFGISPREAVAMDPQQRLLLETSWEAVERARIDPLSLRGSRTGVFAGVIHSGYGPFLHEASGGVEGFLLTGNTVSVASGRIAYVLGLEGPALTVDTACSSSLVALHLACGALRRGECDLALAAGATVMPRPGMFVEFSRQRGLAVDGRCKAFGAGADGTVWGEGAASLVLERLSDAVRLGHPVLGVVVGSAVNQDGASNGLTAPSGRAQVRVIEAALRDAGVSASGVDVVEGHGTGTALGDPIEAGALLATYGVGRERPLLLGSLKSNFGHAQAAAGLAGVIKMVLGMRAGLVPGSLYAGVLSEHVDWGSGSVEVPGELVEWPGSGGRRRAGVSAFGISGTNAHVILEEAPECVVGGRGSGSGGVVRVSGGPVSGGSGSGSGFGGLGPVVWCLSAVSDVALRAQAAGLRVFLEERPEVLAADVGWSLATTRALFDHRATVVGEDRAELLTGLEALARGEAAPQLVQSGPGRGRTAFLFSGQGAQRPGMGAELYRTYPVFAEALDEVCGHFDAHLDRPLRELMFSSPGSDEAELLHRTAYAQPALFALETALYRLVRSLGPVPDFLIGHSVGEISAAHAAGVLTLADACVLVAARARLMEAAPDSGGMVAIEISEAEMRGCLGEFDGSATVAAVNSPRSVVISGEDMTVEKVAAYWKTRGRRTTRLRVSHAFHSMMMDGVLDEFRAVAGTVAFSPPRIPVVSNLTGRPASAGELCSPDYWTRQLRHAVRFMDGVNSLLDEGVTTFLELGPDATLTALVEDCVTGTGPTPTLTAVLRRERPEARTLAMALAEAHVANTAVARPSLGHDAATGLVDLPTYPFQRRRYWLEGPDAVRRPAGGRGGSLDHPLLGAGIDLAVTGDRWFSQELSADRPWFVREHRVSGRSVLPGSAMLEWALAAVRSATRPEPTAWTLRDVTFNAFLAFPDDGTALTVQAVAEATERAHRVRCLSRQPGHEAPYASDGGWTEHATVASAGPGERPRPAPVDRPGPTADMTEEATGRLYDAFRGIGLDYGPAYRALRRVRRDGDRAHALIVADEAARDQDTYLLHPVVLDACFQTVVAFTADDDTLRVPASVDRIDVYAPLPARVECHARRRATTVSGEVSLDLEVSTESGEVLATVEGLRFRAVPRSMLGAATSPSPRRYALTWQRRPDRPGTAAAPRARVGTWLVCGTDPGATADWCDRLAALGVTAVAVVTGAAAPRADSGAFHVDAVSDSDVRRMLDTVRGGTGQPVAGLILLAEPGDAGADDVVEATYRLARRTTTLLAGFLRAFAAERPEIVICSAGAAVPDGDAVAVGGRAPELTQSVLTALTRSVIAEYPDLSCVQIDLAPAEPMPAPEEILDEVSALGGSGHLAVRDGQWYEARLRDGEEGGAPADEASRAAAQEPVAVRGGATYLITGGLGGLGLATAAWLADKGAECLLLVGRTLPAETPPEVAALRARGVRIELRTADVADTAAAERVLAYAHAELPPLRGVVHAAGINAEGVLERADWSQLSQVMDPKVRGAWNLHRRTQDLELDFFVLYSALGALIGLTGQPGYLMANTFLDALAGHRRHQGLPALSVGWGTWADTGMAVDGGLVERFAASGIHGMSADEALHALDRVPADGPAHVALAAIDWRRYAAAGVRRLPDTLLGDVVPLGPSAAADAGTGADSGPGLAELVLARPEEAQEVALERLLDVVAVLLGMSAKERDAIRPTFRYRHLNELGFDSLTTIRLRNRLRADFSADVSADYLFGGGTALEIAGLICRQLTTMSVLATDDDVLDDGAETEVLTL</sequence>
<dbReference type="InterPro" id="IPR009081">
    <property type="entry name" value="PP-bd_ACP"/>
</dbReference>
<dbReference type="InterPro" id="IPR049551">
    <property type="entry name" value="PKS_DH_C"/>
</dbReference>
<evidence type="ECO:0000313" key="13">
    <source>
        <dbReference type="EMBL" id="PVE10299.1"/>
    </source>
</evidence>
<gene>
    <name evidence="13" type="ORF">Y717_35330</name>
</gene>
<dbReference type="CDD" id="cd08955">
    <property type="entry name" value="KR_2_FAS_SDR_x"/>
    <property type="match status" value="1"/>
</dbReference>
<dbReference type="InterPro" id="IPR014043">
    <property type="entry name" value="Acyl_transferase_dom"/>
</dbReference>
<dbReference type="SMART" id="SM00826">
    <property type="entry name" value="PKS_DH"/>
    <property type="match status" value="1"/>
</dbReference>
<feature type="domain" description="Carrier" evidence="10">
    <location>
        <begin position="841"/>
        <end position="916"/>
    </location>
</feature>
<dbReference type="CDD" id="cd00833">
    <property type="entry name" value="PKS"/>
    <property type="match status" value="2"/>
</dbReference>
<keyword evidence="5" id="KW-0045">Antibiotic biosynthesis</keyword>
<comment type="pathway">
    <text evidence="1">Antibiotic biosynthesis.</text>
</comment>
<name>A0A2T7T598_9ACTN</name>
<evidence type="ECO:0000259" key="10">
    <source>
        <dbReference type="PROSITE" id="PS50075"/>
    </source>
</evidence>
<dbReference type="PANTHER" id="PTHR43775:SF51">
    <property type="entry name" value="INACTIVE PHENOLPHTHIOCEROL SYNTHESIS POLYKETIDE SYNTHASE TYPE I PKS1-RELATED"/>
    <property type="match status" value="1"/>
</dbReference>
<keyword evidence="6" id="KW-0511">Multifunctional enzyme</keyword>
<dbReference type="SUPFAM" id="SSF51735">
    <property type="entry name" value="NAD(P)-binding Rossmann-fold domains"/>
    <property type="match status" value="2"/>
</dbReference>
<reference evidence="13 14" key="1">
    <citation type="submission" date="2013-12" db="EMBL/GenBank/DDBJ databases">
        <title>Annotated genome of Streptomyces scopuliridis.</title>
        <authorList>
            <person name="Olson J.B."/>
        </authorList>
    </citation>
    <scope>NUCLEOTIDE SEQUENCE [LARGE SCALE GENOMIC DNA]</scope>
    <source>
        <strain evidence="13 14">RB72</strain>
    </source>
</reference>
<evidence type="ECO:0000313" key="14">
    <source>
        <dbReference type="Proteomes" id="UP000245992"/>
    </source>
</evidence>
<dbReference type="Pfam" id="PF02801">
    <property type="entry name" value="Ketoacyl-synt_C"/>
    <property type="match status" value="2"/>
</dbReference>
<dbReference type="PROSITE" id="PS52019">
    <property type="entry name" value="PKS_MFAS_DH"/>
    <property type="match status" value="1"/>
</dbReference>
<dbReference type="FunFam" id="3.40.47.10:FF:000019">
    <property type="entry name" value="Polyketide synthase type I"/>
    <property type="match status" value="1"/>
</dbReference>
<dbReference type="SUPFAM" id="SSF47336">
    <property type="entry name" value="ACP-like"/>
    <property type="match status" value="2"/>
</dbReference>
<dbReference type="SUPFAM" id="SSF52151">
    <property type="entry name" value="FabD/lysophospholipase-like"/>
    <property type="match status" value="2"/>
</dbReference>
<dbReference type="InterPro" id="IPR036736">
    <property type="entry name" value="ACP-like_sf"/>
</dbReference>
<evidence type="ECO:0000259" key="12">
    <source>
        <dbReference type="PROSITE" id="PS52019"/>
    </source>
</evidence>
<dbReference type="Pfam" id="PF22621">
    <property type="entry name" value="CurL-like_PKS_C"/>
    <property type="match status" value="1"/>
</dbReference>
<keyword evidence="7" id="KW-0012">Acyltransferase</keyword>
<dbReference type="GO" id="GO:0006633">
    <property type="term" value="P:fatty acid biosynthetic process"/>
    <property type="evidence" value="ECO:0007669"/>
    <property type="project" value="InterPro"/>
</dbReference>
<evidence type="ECO:0000256" key="2">
    <source>
        <dbReference type="ARBA" id="ARBA00022450"/>
    </source>
</evidence>
<dbReference type="InterPro" id="IPR016035">
    <property type="entry name" value="Acyl_Trfase/lysoPLipase"/>
</dbReference>
<dbReference type="Gene3D" id="3.40.50.720">
    <property type="entry name" value="NAD(P)-binding Rossmann-like Domain"/>
    <property type="match status" value="1"/>
</dbReference>
<dbReference type="Pfam" id="PF00550">
    <property type="entry name" value="PP-binding"/>
    <property type="match status" value="2"/>
</dbReference>
<dbReference type="SMART" id="SM00827">
    <property type="entry name" value="PKS_AT"/>
    <property type="match status" value="2"/>
</dbReference>
<feature type="region of interest" description="Disordered" evidence="9">
    <location>
        <begin position="339"/>
        <end position="361"/>
    </location>
</feature>
<evidence type="ECO:0000256" key="9">
    <source>
        <dbReference type="SAM" id="MobiDB-lite"/>
    </source>
</evidence>
<keyword evidence="3" id="KW-0597">Phosphoprotein</keyword>
<proteinExistence type="predicted"/>
<dbReference type="GO" id="GO:0033068">
    <property type="term" value="P:macrolide biosynthetic process"/>
    <property type="evidence" value="ECO:0007669"/>
    <property type="project" value="UniProtKB-ARBA"/>
</dbReference>
<keyword evidence="2" id="KW-0596">Phosphopantetheine</keyword>
<dbReference type="InterPro" id="IPR016036">
    <property type="entry name" value="Malonyl_transacylase_ACP-bd"/>
</dbReference>
<dbReference type="GO" id="GO:0004312">
    <property type="term" value="F:fatty acid synthase activity"/>
    <property type="evidence" value="ECO:0007669"/>
    <property type="project" value="TreeGrafter"/>
</dbReference>
<dbReference type="InterPro" id="IPR057326">
    <property type="entry name" value="KR_dom"/>
</dbReference>
<dbReference type="InterPro" id="IPR042104">
    <property type="entry name" value="PKS_dehydratase_sf"/>
</dbReference>
<dbReference type="InterPro" id="IPR049552">
    <property type="entry name" value="PKS_DH_N"/>
</dbReference>
<dbReference type="Pfam" id="PF08659">
    <property type="entry name" value="KR"/>
    <property type="match status" value="1"/>
</dbReference>
<evidence type="ECO:0000256" key="5">
    <source>
        <dbReference type="ARBA" id="ARBA00023194"/>
    </source>
</evidence>
<dbReference type="InterPro" id="IPR016039">
    <property type="entry name" value="Thiolase-like"/>
</dbReference>
<dbReference type="FunFam" id="3.40.366.10:FF:000002">
    <property type="entry name" value="Probable polyketide synthase 2"/>
    <property type="match status" value="2"/>
</dbReference>
<dbReference type="GO" id="GO:0004315">
    <property type="term" value="F:3-oxoacyl-[acyl-carrier-protein] synthase activity"/>
    <property type="evidence" value="ECO:0007669"/>
    <property type="project" value="InterPro"/>
</dbReference>
<feature type="region of interest" description="Disordered" evidence="9">
    <location>
        <begin position="1964"/>
        <end position="2003"/>
    </location>
</feature>
<dbReference type="SUPFAM" id="SSF53901">
    <property type="entry name" value="Thiolase-like"/>
    <property type="match status" value="3"/>
</dbReference>
<dbReference type="Proteomes" id="UP000245992">
    <property type="component" value="Unassembled WGS sequence"/>
</dbReference>
<protein>
    <recommendedName>
        <fullName evidence="15">Polyketide synthase</fullName>
    </recommendedName>
</protein>
<comment type="caution">
    <text evidence="13">The sequence shown here is derived from an EMBL/GenBank/DDBJ whole genome shotgun (WGS) entry which is preliminary data.</text>
</comment>
<dbReference type="PANTHER" id="PTHR43775">
    <property type="entry name" value="FATTY ACID SYNTHASE"/>
    <property type="match status" value="1"/>
</dbReference>
<dbReference type="PROSITE" id="PS50075">
    <property type="entry name" value="CARRIER"/>
    <property type="match status" value="2"/>
</dbReference>
<evidence type="ECO:0000256" key="3">
    <source>
        <dbReference type="ARBA" id="ARBA00022553"/>
    </source>
</evidence>
<dbReference type="Pfam" id="PF16197">
    <property type="entry name" value="KAsynt_C_assoc"/>
    <property type="match status" value="1"/>
</dbReference>
<dbReference type="Pfam" id="PF00109">
    <property type="entry name" value="ketoacyl-synt"/>
    <property type="match status" value="2"/>
</dbReference>
<dbReference type="InterPro" id="IPR020807">
    <property type="entry name" value="PKS_DH"/>
</dbReference>
<dbReference type="InterPro" id="IPR036291">
    <property type="entry name" value="NAD(P)-bd_dom_sf"/>
</dbReference>
<dbReference type="InterPro" id="IPR013968">
    <property type="entry name" value="PKS_KR"/>
</dbReference>
<accession>A0A2T7T598</accession>
<dbReference type="Gene3D" id="3.10.129.110">
    <property type="entry name" value="Polyketide synthase dehydratase"/>
    <property type="match status" value="1"/>
</dbReference>
<dbReference type="InterPro" id="IPR020841">
    <property type="entry name" value="PKS_Beta-ketoAc_synthase_dom"/>
</dbReference>
<keyword evidence="14" id="KW-1185">Reference proteome</keyword>
<feature type="domain" description="Ketosynthase family 3 (KS3)" evidence="11">
    <location>
        <begin position="937"/>
        <end position="1361"/>
    </location>
</feature>
<dbReference type="GO" id="GO:0031177">
    <property type="term" value="F:phosphopantetheine binding"/>
    <property type="evidence" value="ECO:0007669"/>
    <property type="project" value="InterPro"/>
</dbReference>
<dbReference type="InterPro" id="IPR032821">
    <property type="entry name" value="PKS_assoc"/>
</dbReference>
<dbReference type="SMART" id="SM00823">
    <property type="entry name" value="PKS_PP"/>
    <property type="match status" value="2"/>
</dbReference>
<evidence type="ECO:0000259" key="11">
    <source>
        <dbReference type="PROSITE" id="PS52004"/>
    </source>
</evidence>
<feature type="region of interest" description="N-terminal hotdog fold" evidence="8">
    <location>
        <begin position="1857"/>
        <end position="1990"/>
    </location>
</feature>
<feature type="active site" description="Proton acceptor; for dehydratase activity" evidence="8">
    <location>
        <position position="1889"/>
    </location>
</feature>
<dbReference type="EMBL" id="AZSP01000219">
    <property type="protein sequence ID" value="PVE10299.1"/>
    <property type="molecule type" value="Genomic_DNA"/>
</dbReference>
<dbReference type="PROSITE" id="PS00012">
    <property type="entry name" value="PHOSPHOPANTETHEINE"/>
    <property type="match status" value="1"/>
</dbReference>
<keyword evidence="4" id="KW-0808">Transferase</keyword>
<dbReference type="InterPro" id="IPR006162">
    <property type="entry name" value="Ppantetheine_attach_site"/>
</dbReference>
<feature type="region of interest" description="C-terminal hotdog fold" evidence="8">
    <location>
        <begin position="2004"/>
        <end position="2145"/>
    </location>
</feature>
<feature type="region of interest" description="Disordered" evidence="9">
    <location>
        <begin position="793"/>
        <end position="836"/>
    </location>
</feature>
<feature type="active site" description="Proton donor; for dehydratase activity" evidence="8">
    <location>
        <position position="2064"/>
    </location>
</feature>
<dbReference type="InterPro" id="IPR049900">
    <property type="entry name" value="PKS_mFAS_DH"/>
</dbReference>
<dbReference type="InterPro" id="IPR014031">
    <property type="entry name" value="Ketoacyl_synth_C"/>
</dbReference>
<dbReference type="PROSITE" id="PS00606">
    <property type="entry name" value="KS3_1"/>
    <property type="match status" value="1"/>
</dbReference>
<evidence type="ECO:0008006" key="15">
    <source>
        <dbReference type="Google" id="ProtNLM"/>
    </source>
</evidence>
<dbReference type="Gene3D" id="3.30.70.3290">
    <property type="match status" value="2"/>
</dbReference>
<dbReference type="STRING" id="1440053.GCA_000718095_00539"/>
<organism evidence="13 14">
    <name type="scientific">Streptomyces scopuliridis RB72</name>
    <dbReference type="NCBI Taxonomy" id="1440053"/>
    <lineage>
        <taxon>Bacteria</taxon>
        <taxon>Bacillati</taxon>
        <taxon>Actinomycetota</taxon>
        <taxon>Actinomycetes</taxon>
        <taxon>Kitasatosporales</taxon>
        <taxon>Streptomycetaceae</taxon>
        <taxon>Streptomyces</taxon>
    </lineage>
</organism>
<dbReference type="Pfam" id="PF14765">
    <property type="entry name" value="PS-DH"/>
    <property type="match status" value="1"/>
</dbReference>
<dbReference type="PROSITE" id="PS52004">
    <property type="entry name" value="KS3_2"/>
    <property type="match status" value="2"/>
</dbReference>
<evidence type="ECO:0000256" key="4">
    <source>
        <dbReference type="ARBA" id="ARBA00022679"/>
    </source>
</evidence>
<dbReference type="InterPro" id="IPR001227">
    <property type="entry name" value="Ac_transferase_dom_sf"/>
</dbReference>
<dbReference type="Gene3D" id="3.40.366.10">
    <property type="entry name" value="Malonyl-Coenzyme A Acyl Carrier Protein, domain 2"/>
    <property type="match status" value="2"/>
</dbReference>
<dbReference type="Gene3D" id="1.10.1200.10">
    <property type="entry name" value="ACP-like"/>
    <property type="match status" value="2"/>
</dbReference>
<feature type="compositionally biased region" description="Low complexity" evidence="9">
    <location>
        <begin position="812"/>
        <end position="827"/>
    </location>
</feature>
<dbReference type="InterPro" id="IPR018201">
    <property type="entry name" value="Ketoacyl_synth_AS"/>
</dbReference>
<evidence type="ECO:0000256" key="8">
    <source>
        <dbReference type="PROSITE-ProRule" id="PRU01363"/>
    </source>
</evidence>
<dbReference type="SMART" id="SM00825">
    <property type="entry name" value="PKS_KS"/>
    <property type="match status" value="2"/>
</dbReference>
<feature type="domain" description="Carrier" evidence="10">
    <location>
        <begin position="2684"/>
        <end position="2764"/>
    </location>
</feature>
<dbReference type="InterPro" id="IPR020806">
    <property type="entry name" value="PKS_PP-bd"/>
</dbReference>
<dbReference type="InterPro" id="IPR014030">
    <property type="entry name" value="Ketoacyl_synth_N"/>
</dbReference>
<dbReference type="Gene3D" id="3.40.47.10">
    <property type="match status" value="2"/>
</dbReference>
<feature type="domain" description="Ketosynthase family 3 (KS3)" evidence="11">
    <location>
        <begin position="1"/>
        <end position="334"/>
    </location>
</feature>